<feature type="compositionally biased region" description="Low complexity" evidence="9">
    <location>
        <begin position="62"/>
        <end position="71"/>
    </location>
</feature>
<dbReference type="PRINTS" id="PR00109">
    <property type="entry name" value="TYRKINASE"/>
</dbReference>
<dbReference type="Gene3D" id="3.30.200.20">
    <property type="entry name" value="Phosphorylase Kinase, domain 1"/>
    <property type="match status" value="1"/>
</dbReference>
<reference evidence="11 13" key="2">
    <citation type="journal article" date="2018" name="Plant J.">
        <title>The Physcomitrella patens chromosome-scale assembly reveals moss genome structure and evolution.</title>
        <authorList>
            <person name="Lang D."/>
            <person name="Ullrich K.K."/>
            <person name="Murat F."/>
            <person name="Fuchs J."/>
            <person name="Jenkins J."/>
            <person name="Haas F.B."/>
            <person name="Piednoel M."/>
            <person name="Gundlach H."/>
            <person name="Van Bel M."/>
            <person name="Meyberg R."/>
            <person name="Vives C."/>
            <person name="Morata J."/>
            <person name="Symeonidi A."/>
            <person name="Hiss M."/>
            <person name="Muchero W."/>
            <person name="Kamisugi Y."/>
            <person name="Saleh O."/>
            <person name="Blanc G."/>
            <person name="Decker E.L."/>
            <person name="van Gessel N."/>
            <person name="Grimwood J."/>
            <person name="Hayes R.D."/>
            <person name="Graham S.W."/>
            <person name="Gunter L.E."/>
            <person name="McDaniel S.F."/>
            <person name="Hoernstein S.N.W."/>
            <person name="Larsson A."/>
            <person name="Li F.W."/>
            <person name="Perroud P.F."/>
            <person name="Phillips J."/>
            <person name="Ranjan P."/>
            <person name="Rokshar D.S."/>
            <person name="Rothfels C.J."/>
            <person name="Schneider L."/>
            <person name="Shu S."/>
            <person name="Stevenson D.W."/>
            <person name="Thummler F."/>
            <person name="Tillich M."/>
            <person name="Villarreal Aguilar J.C."/>
            <person name="Widiez T."/>
            <person name="Wong G.K."/>
            <person name="Wymore A."/>
            <person name="Zhang Y."/>
            <person name="Zimmer A.D."/>
            <person name="Quatrano R.S."/>
            <person name="Mayer K.F.X."/>
            <person name="Goodstein D."/>
            <person name="Casacuberta J.M."/>
            <person name="Vandepoele K."/>
            <person name="Reski R."/>
            <person name="Cuming A.C."/>
            <person name="Tuskan G.A."/>
            <person name="Maumus F."/>
            <person name="Salse J."/>
            <person name="Schmutz J."/>
            <person name="Rensing S.A."/>
        </authorList>
    </citation>
    <scope>NUCLEOTIDE SEQUENCE [LARGE SCALE GENOMIC DNA]</scope>
    <source>
        <strain evidence="12 13">cv. Gransden 2004</strain>
    </source>
</reference>
<evidence type="ECO:0000313" key="11">
    <source>
        <dbReference type="EMBL" id="PNR58486.1"/>
    </source>
</evidence>
<dbReference type="InterPro" id="IPR011009">
    <property type="entry name" value="Kinase-like_dom_sf"/>
</dbReference>
<feature type="compositionally biased region" description="Low complexity" evidence="9">
    <location>
        <begin position="82"/>
        <end position="92"/>
    </location>
</feature>
<dbReference type="GeneID" id="112279888"/>
<evidence type="ECO:0000256" key="3">
    <source>
        <dbReference type="ARBA" id="ARBA00022741"/>
    </source>
</evidence>
<dbReference type="PROSITE" id="PS00107">
    <property type="entry name" value="PROTEIN_KINASE_ATP"/>
    <property type="match status" value="1"/>
</dbReference>
<gene>
    <name evidence="12" type="primary">LOC112279888</name>
    <name evidence="11" type="ORF">PHYPA_005481</name>
</gene>
<reference evidence="12" key="3">
    <citation type="submission" date="2020-12" db="UniProtKB">
        <authorList>
            <consortium name="EnsemblPlants"/>
        </authorList>
    </citation>
    <scope>IDENTIFICATION</scope>
</reference>
<feature type="region of interest" description="Disordered" evidence="9">
    <location>
        <begin position="48"/>
        <end position="92"/>
    </location>
</feature>
<comment type="catalytic activity">
    <reaction evidence="7">
        <text>L-seryl-[protein] + ATP = O-phospho-L-seryl-[protein] + ADP + H(+)</text>
        <dbReference type="Rhea" id="RHEA:17989"/>
        <dbReference type="Rhea" id="RHEA-COMP:9863"/>
        <dbReference type="Rhea" id="RHEA-COMP:11604"/>
        <dbReference type="ChEBI" id="CHEBI:15378"/>
        <dbReference type="ChEBI" id="CHEBI:29999"/>
        <dbReference type="ChEBI" id="CHEBI:30616"/>
        <dbReference type="ChEBI" id="CHEBI:83421"/>
        <dbReference type="ChEBI" id="CHEBI:456216"/>
        <dbReference type="EC" id="2.7.11.1"/>
    </reaction>
</comment>
<dbReference type="InterPro" id="IPR001245">
    <property type="entry name" value="Ser-Thr/Tyr_kinase_cat_dom"/>
</dbReference>
<keyword evidence="4" id="KW-0418">Kinase</keyword>
<dbReference type="PROSITE" id="PS50011">
    <property type="entry name" value="PROTEIN_KINASE_DOM"/>
    <property type="match status" value="1"/>
</dbReference>
<dbReference type="Gramene" id="Pp3c3_36775V3.3">
    <property type="protein sequence ID" value="Pp3c3_36775V3.3"/>
    <property type="gene ID" value="Pp3c3_36775"/>
</dbReference>
<dbReference type="PaxDb" id="3218-PP1S96_95V6.1"/>
<proteinExistence type="predicted"/>
<keyword evidence="3 8" id="KW-0547">Nucleotide-binding</keyword>
<dbReference type="EnsemblPlants" id="Pp3c3_36760V3.1">
    <property type="protein sequence ID" value="Pp3c3_36760V3.1"/>
    <property type="gene ID" value="Pp3c3_36760"/>
</dbReference>
<evidence type="ECO:0000256" key="2">
    <source>
        <dbReference type="ARBA" id="ARBA00022679"/>
    </source>
</evidence>
<dbReference type="Gramene" id="Pp3c3_36775V3.4">
    <property type="protein sequence ID" value="Pp3c3_36775V3.4"/>
    <property type="gene ID" value="Pp3c3_36775"/>
</dbReference>
<name>A0A2K1KXK4_PHYPA</name>
<dbReference type="Gramene" id="Pp3c3_36760V3.1">
    <property type="protein sequence ID" value="Pp3c3_36760V3.1"/>
    <property type="gene ID" value="Pp3c3_36760"/>
</dbReference>
<dbReference type="InterPro" id="IPR008271">
    <property type="entry name" value="Ser/Thr_kinase_AS"/>
</dbReference>
<evidence type="ECO:0000256" key="5">
    <source>
        <dbReference type="ARBA" id="ARBA00022840"/>
    </source>
</evidence>
<dbReference type="GO" id="GO:0005524">
    <property type="term" value="F:ATP binding"/>
    <property type="evidence" value="ECO:0007669"/>
    <property type="project" value="UniProtKB-UniRule"/>
</dbReference>
<accession>A0A2K1KXK4</accession>
<dbReference type="PANTHER" id="PTHR44329:SF148">
    <property type="entry name" value="ATMRK SERINE_THREONINE PROTEIN KINASE-LIKE"/>
    <property type="match status" value="1"/>
</dbReference>
<evidence type="ECO:0000256" key="1">
    <source>
        <dbReference type="ARBA" id="ARBA00022527"/>
    </source>
</evidence>
<dbReference type="EnsemblPlants" id="Pp3c3_36775V3.4">
    <property type="protein sequence ID" value="Pp3c3_36775V3.4"/>
    <property type="gene ID" value="Pp3c3_36775"/>
</dbReference>
<dbReference type="PANTHER" id="PTHR44329">
    <property type="entry name" value="SERINE/THREONINE-PROTEIN KINASE TNNI3K-RELATED"/>
    <property type="match status" value="1"/>
</dbReference>
<evidence type="ECO:0000256" key="7">
    <source>
        <dbReference type="ARBA" id="ARBA00048679"/>
    </source>
</evidence>
<protein>
    <recommendedName>
        <fullName evidence="10">Protein kinase domain-containing protein</fullName>
    </recommendedName>
</protein>
<evidence type="ECO:0000256" key="4">
    <source>
        <dbReference type="ARBA" id="ARBA00022777"/>
    </source>
</evidence>
<evidence type="ECO:0000313" key="12">
    <source>
        <dbReference type="EnsemblPlants" id="Pp3c3_36760V3.1"/>
    </source>
</evidence>
<dbReference type="GO" id="GO:0004674">
    <property type="term" value="F:protein serine/threonine kinase activity"/>
    <property type="evidence" value="ECO:0000318"/>
    <property type="project" value="GO_Central"/>
</dbReference>
<dbReference type="Gramene" id="Pp3c3_36775V3.2">
    <property type="protein sequence ID" value="Pp3c3_36775V3.2"/>
    <property type="gene ID" value="Pp3c3_36775"/>
</dbReference>
<dbReference type="EMBL" id="ABEU02000003">
    <property type="protein sequence ID" value="PNR58486.1"/>
    <property type="molecule type" value="Genomic_DNA"/>
</dbReference>
<evidence type="ECO:0000259" key="10">
    <source>
        <dbReference type="PROSITE" id="PS50011"/>
    </source>
</evidence>
<dbReference type="GO" id="GO:0007165">
    <property type="term" value="P:signal transduction"/>
    <property type="evidence" value="ECO:0000318"/>
    <property type="project" value="GO_Central"/>
</dbReference>
<dbReference type="OrthoDB" id="546826at2759"/>
<sequence>MHLNENGVGSLEYIQCRDESLELPCRDGATQLQVYAEALQAAFDEGSELPDADCKSEDGNTSYSFSSQGSSTRMEDSHEWCSDSGGKSRGMSSSSLRALENVVTQVLESVRASGYGEEMCKEFREHFARLPARYTLNIDPHKHEDVLLHMELLQDAREAEYAANCYSYGGYAAPIPQVHVRKVLLAGSLSGDALDCNAPVPSSPGESAFRNGLRIPKPAFGSGTNLVGLGLGCSPKVYPSEQVLCRSFSTPLRGMPPCLLPLEESPLSCNGLQHAIPRPAFGNLSNSLYSDDVGSGYITENGDAFTPVGYEVTIATTDRQGLLKYFTSALSDSHLQLNIKEAHVFSTTNGMALEVFVVEGWHGDEAEELRRSVLEALVKKSGAGVKPSEDSRLRAAAAAIQYEDWAIDFNMLEIGEKLGTGSTGRLYKGKYLSQDVAIKIIEIDEYNGSGTDSDTHRSAPAAERLQIYKQEVSIMRLVRHKNVVQFIGACSNWPKLCIVTELMAGGSVRDLLDHRMGGLDISSAIKVLRDSARGMDFLHKRGIVHRDMKAANLLIDEHDVVKVCDFGVARLKPASINAAERGVCYSAEMTAETGTYRWMSPEMLEHKPYDHKADVYSFGITMWEVLTGDIPYAGLTPLQAAIGVVQRGLRPETPPYIPEVLANLMQRCWNKDPQERPEFSEVLSTLENMVIPTTSRRVASRRRTTNTAFRPSLH</sequence>
<dbReference type="FunFam" id="3.30.200.20:FF:000034">
    <property type="entry name" value="Kinase suppressor of Ras 1"/>
    <property type="match status" value="1"/>
</dbReference>
<keyword evidence="1" id="KW-0723">Serine/threonine-protein kinase</keyword>
<comment type="catalytic activity">
    <reaction evidence="6">
        <text>L-threonyl-[protein] + ATP = O-phospho-L-threonyl-[protein] + ADP + H(+)</text>
        <dbReference type="Rhea" id="RHEA:46608"/>
        <dbReference type="Rhea" id="RHEA-COMP:11060"/>
        <dbReference type="Rhea" id="RHEA-COMP:11605"/>
        <dbReference type="ChEBI" id="CHEBI:15378"/>
        <dbReference type="ChEBI" id="CHEBI:30013"/>
        <dbReference type="ChEBI" id="CHEBI:30616"/>
        <dbReference type="ChEBI" id="CHEBI:61977"/>
        <dbReference type="ChEBI" id="CHEBI:456216"/>
        <dbReference type="EC" id="2.7.11.1"/>
    </reaction>
</comment>
<dbReference type="AlphaFoldDB" id="A0A2K1KXK4"/>
<dbReference type="CDD" id="cd13999">
    <property type="entry name" value="STKc_MAP3K-like"/>
    <property type="match status" value="1"/>
</dbReference>
<feature type="binding site" evidence="8">
    <location>
        <position position="439"/>
    </location>
    <ligand>
        <name>ATP</name>
        <dbReference type="ChEBI" id="CHEBI:30616"/>
    </ligand>
</feature>
<dbReference type="Proteomes" id="UP000006727">
    <property type="component" value="Chromosome 3"/>
</dbReference>
<dbReference type="Gene3D" id="1.10.510.10">
    <property type="entry name" value="Transferase(Phosphotransferase) domain 1"/>
    <property type="match status" value="1"/>
</dbReference>
<dbReference type="Pfam" id="PF07714">
    <property type="entry name" value="PK_Tyr_Ser-Thr"/>
    <property type="match status" value="1"/>
</dbReference>
<dbReference type="EnsemblPlants" id="Pp3c3_36775V3.2">
    <property type="protein sequence ID" value="Pp3c3_36775V3.2"/>
    <property type="gene ID" value="Pp3c3_36775"/>
</dbReference>
<keyword evidence="13" id="KW-1185">Reference proteome</keyword>
<dbReference type="PROSITE" id="PS00108">
    <property type="entry name" value="PROTEIN_KINASE_ST"/>
    <property type="match status" value="1"/>
</dbReference>
<organism evidence="11">
    <name type="scientific">Physcomitrium patens</name>
    <name type="common">Spreading-leaved earth moss</name>
    <name type="synonym">Physcomitrella patens</name>
    <dbReference type="NCBI Taxonomy" id="3218"/>
    <lineage>
        <taxon>Eukaryota</taxon>
        <taxon>Viridiplantae</taxon>
        <taxon>Streptophyta</taxon>
        <taxon>Embryophyta</taxon>
        <taxon>Bryophyta</taxon>
        <taxon>Bryophytina</taxon>
        <taxon>Bryopsida</taxon>
        <taxon>Funariidae</taxon>
        <taxon>Funariales</taxon>
        <taxon>Funariaceae</taxon>
        <taxon>Physcomitrium</taxon>
    </lineage>
</organism>
<dbReference type="RefSeq" id="XP_024370386.1">
    <property type="nucleotide sequence ID" value="XM_024514618.2"/>
</dbReference>
<dbReference type="EnsemblPlants" id="Pp3c3_36775V3.3">
    <property type="protein sequence ID" value="Pp3c3_36775V3.3"/>
    <property type="gene ID" value="Pp3c3_36775"/>
</dbReference>
<dbReference type="InterPro" id="IPR051681">
    <property type="entry name" value="Ser/Thr_Kinases-Pseudokinases"/>
</dbReference>
<feature type="domain" description="Protein kinase" evidence="10">
    <location>
        <begin position="412"/>
        <end position="691"/>
    </location>
</feature>
<evidence type="ECO:0000256" key="9">
    <source>
        <dbReference type="SAM" id="MobiDB-lite"/>
    </source>
</evidence>
<reference evidence="11 13" key="1">
    <citation type="journal article" date="2008" name="Science">
        <title>The Physcomitrella genome reveals evolutionary insights into the conquest of land by plants.</title>
        <authorList>
            <person name="Rensing S."/>
            <person name="Lang D."/>
            <person name="Zimmer A."/>
            <person name="Terry A."/>
            <person name="Salamov A."/>
            <person name="Shapiro H."/>
            <person name="Nishiyama T."/>
            <person name="Perroud P.-F."/>
            <person name="Lindquist E."/>
            <person name="Kamisugi Y."/>
            <person name="Tanahashi T."/>
            <person name="Sakakibara K."/>
            <person name="Fujita T."/>
            <person name="Oishi K."/>
            <person name="Shin-I T."/>
            <person name="Kuroki Y."/>
            <person name="Toyoda A."/>
            <person name="Suzuki Y."/>
            <person name="Hashimoto A."/>
            <person name="Yamaguchi K."/>
            <person name="Sugano A."/>
            <person name="Kohara Y."/>
            <person name="Fujiyama A."/>
            <person name="Anterola A."/>
            <person name="Aoki S."/>
            <person name="Ashton N."/>
            <person name="Barbazuk W.B."/>
            <person name="Barker E."/>
            <person name="Bennetzen J."/>
            <person name="Bezanilla M."/>
            <person name="Blankenship R."/>
            <person name="Cho S.H."/>
            <person name="Dutcher S."/>
            <person name="Estelle M."/>
            <person name="Fawcett J.A."/>
            <person name="Gundlach H."/>
            <person name="Hanada K."/>
            <person name="Heyl A."/>
            <person name="Hicks K.A."/>
            <person name="Hugh J."/>
            <person name="Lohr M."/>
            <person name="Mayer K."/>
            <person name="Melkozernov A."/>
            <person name="Murata T."/>
            <person name="Nelson D."/>
            <person name="Pils B."/>
            <person name="Prigge M."/>
            <person name="Reiss B."/>
            <person name="Renner T."/>
            <person name="Rombauts S."/>
            <person name="Rushton P."/>
            <person name="Sanderfoot A."/>
            <person name="Schween G."/>
            <person name="Shiu S.-H."/>
            <person name="Stueber K."/>
            <person name="Theodoulou F.L."/>
            <person name="Tu H."/>
            <person name="Van de Peer Y."/>
            <person name="Verrier P.J."/>
            <person name="Waters E."/>
            <person name="Wood A."/>
            <person name="Yang L."/>
            <person name="Cove D."/>
            <person name="Cuming A."/>
            <person name="Hasebe M."/>
            <person name="Lucas S."/>
            <person name="Mishler D.B."/>
            <person name="Reski R."/>
            <person name="Grigoriev I."/>
            <person name="Quatrano R.S."/>
            <person name="Boore J.L."/>
        </authorList>
    </citation>
    <scope>NUCLEOTIDE SEQUENCE [LARGE SCALE GENOMIC DNA]</scope>
    <source>
        <strain evidence="12 13">cv. Gransden 2004</strain>
    </source>
</reference>
<dbReference type="STRING" id="3218.A0A2K1KXK4"/>
<keyword evidence="5 8" id="KW-0067">ATP-binding</keyword>
<dbReference type="InterPro" id="IPR000719">
    <property type="entry name" value="Prot_kinase_dom"/>
</dbReference>
<evidence type="ECO:0000313" key="13">
    <source>
        <dbReference type="Proteomes" id="UP000006727"/>
    </source>
</evidence>
<dbReference type="KEGG" id="ppp:112279888"/>
<evidence type="ECO:0000256" key="6">
    <source>
        <dbReference type="ARBA" id="ARBA00047899"/>
    </source>
</evidence>
<dbReference type="InterPro" id="IPR017441">
    <property type="entry name" value="Protein_kinase_ATP_BS"/>
</dbReference>
<keyword evidence="2" id="KW-0808">Transferase</keyword>
<dbReference type="SMART" id="SM00220">
    <property type="entry name" value="S_TKc"/>
    <property type="match status" value="1"/>
</dbReference>
<evidence type="ECO:0000256" key="8">
    <source>
        <dbReference type="PROSITE-ProRule" id="PRU10141"/>
    </source>
</evidence>
<dbReference type="SUPFAM" id="SSF56112">
    <property type="entry name" value="Protein kinase-like (PK-like)"/>
    <property type="match status" value="1"/>
</dbReference>